<name>A0A350H9V6_UNCW3</name>
<protein>
    <recommendedName>
        <fullName evidence="1">Polymerase beta nucleotidyltransferase domain-containing protein</fullName>
    </recommendedName>
</protein>
<dbReference type="SUPFAM" id="SSF81301">
    <property type="entry name" value="Nucleotidyltransferase"/>
    <property type="match status" value="1"/>
</dbReference>
<gene>
    <name evidence="2" type="ORF">DCW38_03990</name>
</gene>
<evidence type="ECO:0000313" key="3">
    <source>
        <dbReference type="Proteomes" id="UP000264062"/>
    </source>
</evidence>
<comment type="caution">
    <text evidence="2">The sequence shown here is derived from an EMBL/GenBank/DDBJ whole genome shotgun (WGS) entry which is preliminary data.</text>
</comment>
<dbReference type="CDD" id="cd05403">
    <property type="entry name" value="NT_KNTase_like"/>
    <property type="match status" value="1"/>
</dbReference>
<dbReference type="AlphaFoldDB" id="A0A350H9V6"/>
<dbReference type="Pfam" id="PF18765">
    <property type="entry name" value="Polbeta"/>
    <property type="match status" value="1"/>
</dbReference>
<sequence>MSFLNLSKSAIKRELLTLFFLNPERQYYLRETERMINRSAGSIRRELLKLVEDGILTTEKKGNLLYYGINKKYPLISELKSIIKKTLLVENILKQEITKHDKISTAFIYGSFAKDNMNKDSDIDIMIVGEPDPREITKAVMSLEKKLNKEINVSIYSKSEFHRKKVENSQFIKDVLSNKIIYLKGRPDDL</sequence>
<dbReference type="InterPro" id="IPR043519">
    <property type="entry name" value="NT_sf"/>
</dbReference>
<feature type="domain" description="Polymerase beta nucleotidyltransferase" evidence="1">
    <location>
        <begin position="93"/>
        <end position="163"/>
    </location>
</feature>
<dbReference type="Gene3D" id="3.30.460.10">
    <property type="entry name" value="Beta Polymerase, domain 2"/>
    <property type="match status" value="1"/>
</dbReference>
<dbReference type="EMBL" id="DMZY01000117">
    <property type="protein sequence ID" value="HAV92322.1"/>
    <property type="molecule type" value="Genomic_DNA"/>
</dbReference>
<proteinExistence type="predicted"/>
<evidence type="ECO:0000313" key="2">
    <source>
        <dbReference type="EMBL" id="HAV92322.1"/>
    </source>
</evidence>
<organism evidence="2 3">
    <name type="scientific">candidate division WOR-3 bacterium</name>
    <dbReference type="NCBI Taxonomy" id="2052148"/>
    <lineage>
        <taxon>Bacteria</taxon>
        <taxon>Bacteria division WOR-3</taxon>
    </lineage>
</organism>
<evidence type="ECO:0000259" key="1">
    <source>
        <dbReference type="Pfam" id="PF18765"/>
    </source>
</evidence>
<dbReference type="Proteomes" id="UP000264062">
    <property type="component" value="Unassembled WGS sequence"/>
</dbReference>
<accession>A0A350H9V6</accession>
<reference evidence="2 3" key="1">
    <citation type="journal article" date="2018" name="Nat. Biotechnol.">
        <title>A standardized bacterial taxonomy based on genome phylogeny substantially revises the tree of life.</title>
        <authorList>
            <person name="Parks D.H."/>
            <person name="Chuvochina M."/>
            <person name="Waite D.W."/>
            <person name="Rinke C."/>
            <person name="Skarshewski A."/>
            <person name="Chaumeil P.A."/>
            <person name="Hugenholtz P."/>
        </authorList>
    </citation>
    <scope>NUCLEOTIDE SEQUENCE [LARGE SCALE GENOMIC DNA]</scope>
    <source>
        <strain evidence="2">UBA9956</strain>
    </source>
</reference>
<dbReference type="InterPro" id="IPR041633">
    <property type="entry name" value="Polbeta"/>
</dbReference>